<protein>
    <submittedName>
        <fullName evidence="1">Uncharacterized protein</fullName>
    </submittedName>
</protein>
<dbReference type="EMBL" id="LAJY01000051">
    <property type="protein sequence ID" value="KJV10744.1"/>
    <property type="molecule type" value="Genomic_DNA"/>
</dbReference>
<name>A0A0F3IYS1_9PROT</name>
<reference evidence="1 2" key="1">
    <citation type="submission" date="2015-03" db="EMBL/GenBank/DDBJ databases">
        <title>Draft genome sequence of Elstera litoralis.</title>
        <authorList>
            <person name="Rahalkar M.C."/>
            <person name="Dhakephalkar P.K."/>
            <person name="Pore S.D."/>
            <person name="Arora P."/>
            <person name="Kapse N.G."/>
            <person name="Pandit P.S."/>
        </authorList>
    </citation>
    <scope>NUCLEOTIDE SEQUENCE [LARGE SCALE GENOMIC DNA]</scope>
    <source>
        <strain evidence="1 2">Dia-1</strain>
    </source>
</reference>
<sequence>MALYPQDFAGGAVAADGSGWDVLGTYYPTNPRLLLDDDAQAMLTIWCACRTSGFGPGHLPAAGGAGDQSALMMDCLNLMNAAEARLRKARGEDE</sequence>
<gene>
    <name evidence="1" type="ORF">VZ95_02825</name>
</gene>
<evidence type="ECO:0000313" key="1">
    <source>
        <dbReference type="EMBL" id="KJV10744.1"/>
    </source>
</evidence>
<dbReference type="AlphaFoldDB" id="A0A0F3IYS1"/>
<dbReference type="RefSeq" id="WP_045774530.1">
    <property type="nucleotide sequence ID" value="NZ_LAJY01000051.1"/>
</dbReference>
<comment type="caution">
    <text evidence="1">The sequence shown here is derived from an EMBL/GenBank/DDBJ whole genome shotgun (WGS) entry which is preliminary data.</text>
</comment>
<dbReference type="Proteomes" id="UP000033774">
    <property type="component" value="Unassembled WGS sequence"/>
</dbReference>
<proteinExistence type="predicted"/>
<keyword evidence="2" id="KW-1185">Reference proteome</keyword>
<accession>A0A0F3IYS1</accession>
<organism evidence="1 2">
    <name type="scientific">Elstera litoralis</name>
    <dbReference type="NCBI Taxonomy" id="552518"/>
    <lineage>
        <taxon>Bacteria</taxon>
        <taxon>Pseudomonadati</taxon>
        <taxon>Pseudomonadota</taxon>
        <taxon>Alphaproteobacteria</taxon>
        <taxon>Rhodospirillales</taxon>
        <taxon>Rhodospirillaceae</taxon>
        <taxon>Elstera</taxon>
    </lineage>
</organism>
<evidence type="ECO:0000313" key="2">
    <source>
        <dbReference type="Proteomes" id="UP000033774"/>
    </source>
</evidence>